<feature type="region of interest" description="Disordered" evidence="1">
    <location>
        <begin position="1"/>
        <end position="21"/>
    </location>
</feature>
<feature type="region of interest" description="Disordered" evidence="1">
    <location>
        <begin position="331"/>
        <end position="369"/>
    </location>
</feature>
<proteinExistence type="predicted"/>
<name>A0A813K3Q0_POLGL</name>
<comment type="caution">
    <text evidence="2">The sequence shown here is derived from an EMBL/GenBank/DDBJ whole genome shotgun (WGS) entry which is preliminary data.</text>
</comment>
<evidence type="ECO:0000313" key="3">
    <source>
        <dbReference type="Proteomes" id="UP000626109"/>
    </source>
</evidence>
<feature type="region of interest" description="Disordered" evidence="1">
    <location>
        <begin position="43"/>
        <end position="62"/>
    </location>
</feature>
<feature type="region of interest" description="Disordered" evidence="1">
    <location>
        <begin position="163"/>
        <end position="183"/>
    </location>
</feature>
<reference evidence="2" key="1">
    <citation type="submission" date="2021-02" db="EMBL/GenBank/DDBJ databases">
        <authorList>
            <person name="Dougan E. K."/>
            <person name="Rhodes N."/>
            <person name="Thang M."/>
            <person name="Chan C."/>
        </authorList>
    </citation>
    <scope>NUCLEOTIDE SEQUENCE</scope>
</reference>
<protein>
    <submittedName>
        <fullName evidence="2">Uncharacterized protein</fullName>
    </submittedName>
</protein>
<evidence type="ECO:0000256" key="1">
    <source>
        <dbReference type="SAM" id="MobiDB-lite"/>
    </source>
</evidence>
<dbReference type="AlphaFoldDB" id="A0A813K3Q0"/>
<dbReference type="Proteomes" id="UP000626109">
    <property type="component" value="Unassembled WGS sequence"/>
</dbReference>
<organism evidence="2 3">
    <name type="scientific">Polarella glacialis</name>
    <name type="common">Dinoflagellate</name>
    <dbReference type="NCBI Taxonomy" id="89957"/>
    <lineage>
        <taxon>Eukaryota</taxon>
        <taxon>Sar</taxon>
        <taxon>Alveolata</taxon>
        <taxon>Dinophyceae</taxon>
        <taxon>Suessiales</taxon>
        <taxon>Suessiaceae</taxon>
        <taxon>Polarella</taxon>
    </lineage>
</organism>
<gene>
    <name evidence="2" type="ORF">PGLA2088_LOCUS28667</name>
</gene>
<feature type="non-terminal residue" evidence="2">
    <location>
        <position position="1"/>
    </location>
</feature>
<sequence>MHFLALGRTKSPEKKSSAPLKVPIAACQEPHLRQWLAGQTLRPLEPLRRPASQQRRDGLRHEIQKEPSIANTEGIWQGQEFEFVAAAKQRTLQLRFRTLELLEKEERFERRCADPEALDVQDTEVYLTCLPVLPADPSMPDGAPSRILPGFHMIEPLAAQFEDETSGADGRSKVQDMPEQEEDQTAHALEEILTHGTLDNAKKVKVVELVHFLDTAETVEAREASKAAEAGETKTPTETMQSMGSVAAIEAPADKSVAETMKASNEVQRPRSRYAYDDEDNDKEVGQSWKMHKSAKAASTLSPVKSRRKSTEAASTSIPVKSIRISVMEPSTGAASTLSPVKSRRKSTEVLSSKSPTPRKASSPIPSMNFIPSAKPTSMRIVLEKHNLALAGCPVEYKVHLIMEEDLLTGSLTVKVTSESELGRLKLDLARHFQESDLERILHWARAHPAHRAAATKLVPRSEAHRRWVTKVLHVQRRRIQNLHGEAVPAAVLAKAEKMLRIPMYDEEDGGWEDLDKNAAGIPQEQEIEPSLAASISGLKDMFSFSAGKSR</sequence>
<feature type="region of interest" description="Disordered" evidence="1">
    <location>
        <begin position="260"/>
        <end position="316"/>
    </location>
</feature>
<dbReference type="EMBL" id="CAJNNW010027978">
    <property type="protein sequence ID" value="CAE8694068.1"/>
    <property type="molecule type" value="Genomic_DNA"/>
</dbReference>
<accession>A0A813K3Q0</accession>
<evidence type="ECO:0000313" key="2">
    <source>
        <dbReference type="EMBL" id="CAE8694068.1"/>
    </source>
</evidence>